<reference evidence="1 2" key="1">
    <citation type="submission" date="2020-01" db="EMBL/GenBank/DDBJ databases">
        <title>Genomic analysis of Aminipila sp. CBA3637.</title>
        <authorList>
            <person name="Kim Y.B."/>
            <person name="Roh S.W."/>
        </authorList>
    </citation>
    <scope>NUCLEOTIDE SEQUENCE [LARGE SCALE GENOMIC DNA]</scope>
    <source>
        <strain evidence="1 2">CBA3637</strain>
    </source>
</reference>
<dbReference type="RefSeq" id="WP_162362254.1">
    <property type="nucleotide sequence ID" value="NZ_CP047591.1"/>
</dbReference>
<organism evidence="1 2">
    <name type="scientific">Aminipila terrae</name>
    <dbReference type="NCBI Taxonomy" id="2697030"/>
    <lineage>
        <taxon>Bacteria</taxon>
        <taxon>Bacillati</taxon>
        <taxon>Bacillota</taxon>
        <taxon>Clostridia</taxon>
        <taxon>Peptostreptococcales</taxon>
        <taxon>Anaerovoracaceae</taxon>
        <taxon>Aminipila</taxon>
    </lineage>
</organism>
<evidence type="ECO:0000313" key="1">
    <source>
        <dbReference type="EMBL" id="QHI72486.1"/>
    </source>
</evidence>
<protein>
    <submittedName>
        <fullName evidence="1">Uncharacterized protein</fullName>
    </submittedName>
</protein>
<dbReference type="EMBL" id="CP047591">
    <property type="protein sequence ID" value="QHI72486.1"/>
    <property type="molecule type" value="Genomic_DNA"/>
</dbReference>
<dbReference type="Proteomes" id="UP000463883">
    <property type="component" value="Chromosome"/>
</dbReference>
<dbReference type="AlphaFoldDB" id="A0A6P1MLF7"/>
<name>A0A6P1MLF7_9FIRM</name>
<proteinExistence type="predicted"/>
<gene>
    <name evidence="1" type="ORF">Ami3637_08840</name>
</gene>
<sequence length="105" mass="12229">MSAGTWILKYDMHGYITNGENINAYVEYENVTKLPLEICKVISLEGKNTERLERVCVENNENTYKVNTYVKTKRIDQVDSISNIIIFKLFKLIPLVKITKVTYHL</sequence>
<accession>A0A6P1MLF7</accession>
<evidence type="ECO:0000313" key="2">
    <source>
        <dbReference type="Proteomes" id="UP000463883"/>
    </source>
</evidence>
<keyword evidence="2" id="KW-1185">Reference proteome</keyword>
<dbReference type="KEGG" id="amic:Ami3637_08840"/>